<feature type="compositionally biased region" description="Basic and acidic residues" evidence="1">
    <location>
        <begin position="1"/>
        <end position="16"/>
    </location>
</feature>
<feature type="region of interest" description="Disordered" evidence="1">
    <location>
        <begin position="65"/>
        <end position="95"/>
    </location>
</feature>
<sequence length="95" mass="10115">MDDVPLRGSDRARGGDEQAAGEIGTRRGGVRYAGGGWFGRGAGLSLVALGTAFALWPLFALKPSRSRVASPGPARRSGRSRRSERRLLLPPRRTG</sequence>
<keyword evidence="2" id="KW-0812">Transmembrane</keyword>
<feature type="region of interest" description="Disordered" evidence="1">
    <location>
        <begin position="1"/>
        <end position="22"/>
    </location>
</feature>
<protein>
    <submittedName>
        <fullName evidence="3">Uncharacterized protein</fullName>
    </submittedName>
</protein>
<reference evidence="3" key="1">
    <citation type="submission" date="2022-03" db="EMBL/GenBank/DDBJ databases">
        <authorList>
            <person name="Leyn A S."/>
        </authorList>
    </citation>
    <scope>NUCLEOTIDE SEQUENCE</scope>
    <source>
        <strain evidence="3">Streptomyces globisporus 4-3</strain>
    </source>
</reference>
<keyword evidence="2" id="KW-1133">Transmembrane helix</keyword>
<accession>A0ABN8V3G9</accession>
<comment type="caution">
    <text evidence="3">The sequence shown here is derived from an EMBL/GenBank/DDBJ whole genome shotgun (WGS) entry which is preliminary data.</text>
</comment>
<evidence type="ECO:0000313" key="3">
    <source>
        <dbReference type="EMBL" id="CAH9417085.1"/>
    </source>
</evidence>
<keyword evidence="4" id="KW-1185">Reference proteome</keyword>
<evidence type="ECO:0000256" key="2">
    <source>
        <dbReference type="SAM" id="Phobius"/>
    </source>
</evidence>
<keyword evidence="2" id="KW-0472">Membrane</keyword>
<dbReference type="EMBL" id="CAKXYP010000011">
    <property type="protein sequence ID" value="CAH9417085.1"/>
    <property type="molecule type" value="Genomic_DNA"/>
</dbReference>
<evidence type="ECO:0000313" key="4">
    <source>
        <dbReference type="Proteomes" id="UP001154015"/>
    </source>
</evidence>
<gene>
    <name evidence="3" type="ORF">SGL43_04124</name>
</gene>
<organism evidence="3 4">
    <name type="scientific">Streptomyces globisporus</name>
    <dbReference type="NCBI Taxonomy" id="1908"/>
    <lineage>
        <taxon>Bacteria</taxon>
        <taxon>Bacillati</taxon>
        <taxon>Actinomycetota</taxon>
        <taxon>Actinomycetes</taxon>
        <taxon>Kitasatosporales</taxon>
        <taxon>Streptomycetaceae</taxon>
        <taxon>Streptomyces</taxon>
    </lineage>
</organism>
<proteinExistence type="predicted"/>
<name>A0ABN8V3G9_STRGL</name>
<dbReference type="Proteomes" id="UP001154015">
    <property type="component" value="Unassembled WGS sequence"/>
</dbReference>
<feature type="transmembrane region" description="Helical" evidence="2">
    <location>
        <begin position="37"/>
        <end position="59"/>
    </location>
</feature>
<evidence type="ECO:0000256" key="1">
    <source>
        <dbReference type="SAM" id="MobiDB-lite"/>
    </source>
</evidence>